<proteinExistence type="predicted"/>
<protein>
    <submittedName>
        <fullName evidence="4">p-hydroxybenzoate 3-monooxygenase</fullName>
    </submittedName>
</protein>
<sequence>MAVIGAGPAGLIVANLLRKAGVDCVVLERHTRAHVEQRARAGLIEPRVVEMLRRFGLADRLLRMADAHTTCEFRIDGRRHEINYSAAHGGRRHYVYPQQELVTDLVAAFLDAGGDLRFQAADVRPHGLDTDRPWVTYVDGATGETTRLDCDFVAGCDGFHGVSRASVPAGALTEHSHEHGIGWLSVLAEAPPSTKAIIYALHPDGFAGHMLRSSTVSRFYLQCPVGDSVDNWPDERVWAELHKRLALRDEDWTLTEGPIIEKRVLDMRSFVVEPMSYGRLYLAGDAAHIITPVGGKGMNLAAHDAERLAEALVAHYEGSDALLHDYSATCLRRVWRSQEFCQWMTEVIHASRDAGSSFRQRLAVARLEHLLTSPAAAAVFAENYLGQD</sequence>
<feature type="domain" description="FAD-binding" evidence="3">
    <location>
        <begin position="2"/>
        <end position="337"/>
    </location>
</feature>
<dbReference type="Gene3D" id="3.30.9.10">
    <property type="entry name" value="D-Amino Acid Oxidase, subunit A, domain 2"/>
    <property type="match status" value="1"/>
</dbReference>
<evidence type="ECO:0000256" key="1">
    <source>
        <dbReference type="ARBA" id="ARBA00022630"/>
    </source>
</evidence>
<gene>
    <name evidence="4" type="ORF">LX15_003197</name>
</gene>
<name>A0ABT1HVJ9_STRSD</name>
<dbReference type="PANTHER" id="PTHR43004:SF3">
    <property type="entry name" value="P-HYDROXYBENZOATE HYDROXYLASE"/>
    <property type="match status" value="1"/>
</dbReference>
<evidence type="ECO:0000259" key="3">
    <source>
        <dbReference type="Pfam" id="PF01494"/>
    </source>
</evidence>
<dbReference type="Pfam" id="PF01494">
    <property type="entry name" value="FAD_binding_3"/>
    <property type="match status" value="1"/>
</dbReference>
<dbReference type="PRINTS" id="PR00420">
    <property type="entry name" value="RNGMNOXGNASE"/>
</dbReference>
<organism evidence="4 5">
    <name type="scientific">Streptoalloteichus tenebrarius (strain ATCC 17920 / DSM 40477 / JCM 4838 / CBS 697.72 / NBRC 16177 / NCIMB 11028 / NRRL B-12390 / A12253. 1 / ISP 5477)</name>
    <name type="common">Streptomyces tenebrarius</name>
    <dbReference type="NCBI Taxonomy" id="1933"/>
    <lineage>
        <taxon>Bacteria</taxon>
        <taxon>Bacillati</taxon>
        <taxon>Actinomycetota</taxon>
        <taxon>Actinomycetes</taxon>
        <taxon>Pseudonocardiales</taxon>
        <taxon>Pseudonocardiaceae</taxon>
        <taxon>Streptoalloteichus</taxon>
    </lineage>
</organism>
<dbReference type="PANTHER" id="PTHR43004">
    <property type="entry name" value="TRK SYSTEM POTASSIUM UPTAKE PROTEIN"/>
    <property type="match status" value="1"/>
</dbReference>
<dbReference type="SUPFAM" id="SSF54373">
    <property type="entry name" value="FAD-linked reductases, C-terminal domain"/>
    <property type="match status" value="1"/>
</dbReference>
<dbReference type="InterPro" id="IPR050641">
    <property type="entry name" value="RIFMO-like"/>
</dbReference>
<dbReference type="InterPro" id="IPR036188">
    <property type="entry name" value="FAD/NAD-bd_sf"/>
</dbReference>
<reference evidence="4 5" key="1">
    <citation type="submission" date="2022-06" db="EMBL/GenBank/DDBJ databases">
        <title>Genomic Encyclopedia of Archaeal and Bacterial Type Strains, Phase II (KMG-II): from individual species to whole genera.</title>
        <authorList>
            <person name="Goeker M."/>
        </authorList>
    </citation>
    <scope>NUCLEOTIDE SEQUENCE [LARGE SCALE GENOMIC DNA]</scope>
    <source>
        <strain evidence="4 5">DSM 40477</strain>
    </source>
</reference>
<keyword evidence="1" id="KW-0285">Flavoprotein</keyword>
<dbReference type="Gene3D" id="3.50.50.60">
    <property type="entry name" value="FAD/NAD(P)-binding domain"/>
    <property type="match status" value="1"/>
</dbReference>
<comment type="caution">
    <text evidence="4">The sequence shown here is derived from an EMBL/GenBank/DDBJ whole genome shotgun (WGS) entry which is preliminary data.</text>
</comment>
<dbReference type="EMBL" id="JAMTCP010000017">
    <property type="protein sequence ID" value="MCP2259492.1"/>
    <property type="molecule type" value="Genomic_DNA"/>
</dbReference>
<evidence type="ECO:0000256" key="2">
    <source>
        <dbReference type="ARBA" id="ARBA00022827"/>
    </source>
</evidence>
<evidence type="ECO:0000313" key="5">
    <source>
        <dbReference type="Proteomes" id="UP001205311"/>
    </source>
</evidence>
<accession>A0ABT1HVJ9</accession>
<evidence type="ECO:0000313" key="4">
    <source>
        <dbReference type="EMBL" id="MCP2259492.1"/>
    </source>
</evidence>
<dbReference type="NCBIfam" id="NF006091">
    <property type="entry name" value="PRK08243.1"/>
    <property type="match status" value="1"/>
</dbReference>
<keyword evidence="2" id="KW-0274">FAD</keyword>
<dbReference type="SUPFAM" id="SSF51905">
    <property type="entry name" value="FAD/NAD(P)-binding domain"/>
    <property type="match status" value="1"/>
</dbReference>
<dbReference type="RefSeq" id="WP_308213475.1">
    <property type="nucleotide sequence ID" value="NZ_JAMTCP010000017.1"/>
</dbReference>
<keyword evidence="5" id="KW-1185">Reference proteome</keyword>
<dbReference type="InterPro" id="IPR002938">
    <property type="entry name" value="FAD-bd"/>
</dbReference>
<dbReference type="Proteomes" id="UP001205311">
    <property type="component" value="Unassembled WGS sequence"/>
</dbReference>